<name>A0A9X3TUW9_9BACL</name>
<dbReference type="Gene3D" id="3.90.1150.10">
    <property type="entry name" value="Aspartate Aminotransferase, domain 1"/>
    <property type="match status" value="1"/>
</dbReference>
<dbReference type="CDD" id="cd00610">
    <property type="entry name" value="OAT_like"/>
    <property type="match status" value="1"/>
</dbReference>
<protein>
    <submittedName>
        <fullName evidence="4">Aspartate aminotransferase family protein</fullName>
    </submittedName>
</protein>
<comment type="caution">
    <text evidence="4">The sequence shown here is derived from an EMBL/GenBank/DDBJ whole genome shotgun (WGS) entry which is preliminary data.</text>
</comment>
<evidence type="ECO:0000256" key="1">
    <source>
        <dbReference type="ARBA" id="ARBA00008954"/>
    </source>
</evidence>
<evidence type="ECO:0000313" key="5">
    <source>
        <dbReference type="Proteomes" id="UP001151071"/>
    </source>
</evidence>
<proteinExistence type="inferred from homology"/>
<dbReference type="InterPro" id="IPR015424">
    <property type="entry name" value="PyrdxlP-dep_Trfase"/>
</dbReference>
<dbReference type="PROSITE" id="PS00600">
    <property type="entry name" value="AA_TRANSFER_CLASS_3"/>
    <property type="match status" value="1"/>
</dbReference>
<dbReference type="PANTHER" id="PTHR43094">
    <property type="entry name" value="AMINOTRANSFERASE"/>
    <property type="match status" value="1"/>
</dbReference>
<keyword evidence="2 3" id="KW-0663">Pyridoxal phosphate</keyword>
<dbReference type="GO" id="GO:0008483">
    <property type="term" value="F:transaminase activity"/>
    <property type="evidence" value="ECO:0007669"/>
    <property type="project" value="UniProtKB-KW"/>
</dbReference>
<accession>A0A9X3TUW9</accession>
<dbReference type="InterPro" id="IPR015421">
    <property type="entry name" value="PyrdxlP-dep_Trfase_major"/>
</dbReference>
<dbReference type="Gene3D" id="3.40.640.10">
    <property type="entry name" value="Type I PLP-dependent aspartate aminotransferase-like (Major domain)"/>
    <property type="match status" value="1"/>
</dbReference>
<dbReference type="RefSeq" id="WP_271141023.1">
    <property type="nucleotide sequence ID" value="NZ_JAPYYP010000053.1"/>
</dbReference>
<dbReference type="PIRSF" id="PIRSF000521">
    <property type="entry name" value="Transaminase_4ab_Lys_Orn"/>
    <property type="match status" value="1"/>
</dbReference>
<dbReference type="NCBIfam" id="NF005375">
    <property type="entry name" value="PRK06917.1"/>
    <property type="match status" value="1"/>
</dbReference>
<dbReference type="AlphaFoldDB" id="A0A9X3TUW9"/>
<dbReference type="EMBL" id="JAPYYP010000053">
    <property type="protein sequence ID" value="MDA5110949.1"/>
    <property type="molecule type" value="Genomic_DNA"/>
</dbReference>
<dbReference type="Proteomes" id="UP001151071">
    <property type="component" value="Unassembled WGS sequence"/>
</dbReference>
<keyword evidence="4" id="KW-0032">Aminotransferase</keyword>
<evidence type="ECO:0000256" key="2">
    <source>
        <dbReference type="ARBA" id="ARBA00022898"/>
    </source>
</evidence>
<dbReference type="SUPFAM" id="SSF53383">
    <property type="entry name" value="PLP-dependent transferases"/>
    <property type="match status" value="1"/>
</dbReference>
<dbReference type="PANTHER" id="PTHR43094:SF1">
    <property type="entry name" value="AMINOTRANSFERASE CLASS-III"/>
    <property type="match status" value="1"/>
</dbReference>
<evidence type="ECO:0000313" key="4">
    <source>
        <dbReference type="EMBL" id="MDA5110949.1"/>
    </source>
</evidence>
<dbReference type="InterPro" id="IPR049704">
    <property type="entry name" value="Aminotrans_3_PPA_site"/>
</dbReference>
<evidence type="ECO:0000256" key="3">
    <source>
        <dbReference type="RuleBase" id="RU003560"/>
    </source>
</evidence>
<reference evidence="4" key="1">
    <citation type="submission" date="2022-12" db="EMBL/GenBank/DDBJ databases">
        <title>Draft genome sequence of the thermophilic strain Brevibacillus thermoruber HT42, isolated from Los Humeros, Puebla, Mexico, with biotechnological potential.</title>
        <authorList>
            <person name="Lara Sanchez J."/>
            <person name="Solis Palacios R."/>
            <person name="Bustos Baena A.S."/>
            <person name="Ruz Baez A.E."/>
            <person name="Espinosa Luna G."/>
            <person name="Oliart Ros R.M."/>
        </authorList>
    </citation>
    <scope>NUCLEOTIDE SEQUENCE</scope>
    <source>
        <strain evidence="4">HT42</strain>
    </source>
</reference>
<keyword evidence="5" id="KW-1185">Reference proteome</keyword>
<dbReference type="GO" id="GO:0030170">
    <property type="term" value="F:pyridoxal phosphate binding"/>
    <property type="evidence" value="ECO:0007669"/>
    <property type="project" value="InterPro"/>
</dbReference>
<sequence>MQRSYVIKPELGKSYPFVSHGKGIYLYDKEGKRYIDGCSGAVTASIGHAVEEIAEAMYAQARSVSFAYRSHFSSDAVEELGAKLAEWAPGSLNWSFFVGSGSEATETAQKIAIQYWQEKGYATKNRIISRWMSYHGITMGALSMSGHVLRRKRFVPLLADCPTIAPPYPYRRPEGMPLEAYALACANELETAILRVGPEHVAAFIAEPVIGASGGAVVPPDGYFQRIREICDKYQVLFIADEVMTGVGRTGKRFGIDHWGVQPDLMALGKGMSAGYTPMAAAMATDEIIETIARGSGLIMAGHTYSANPQSAAVSLAVLRYVEQHRLVDRAAERGAYLLNRLRELADELPLIGEARGLGMLCGLEFVKDKKTREPFPLAQGVSARIIKRAFEKGLLIYPATGGLEGVAGDAVIIAPPLTITTEEIDELIALLKEAVSSVQQELRQEALLV</sequence>
<organism evidence="4 5">
    <name type="scientific">Brevibacillus thermoruber</name>
    <dbReference type="NCBI Taxonomy" id="33942"/>
    <lineage>
        <taxon>Bacteria</taxon>
        <taxon>Bacillati</taxon>
        <taxon>Bacillota</taxon>
        <taxon>Bacilli</taxon>
        <taxon>Bacillales</taxon>
        <taxon>Paenibacillaceae</taxon>
        <taxon>Brevibacillus</taxon>
    </lineage>
</organism>
<keyword evidence="4" id="KW-0808">Transferase</keyword>
<gene>
    <name evidence="4" type="ORF">O3V59_21670</name>
</gene>
<dbReference type="Pfam" id="PF00202">
    <property type="entry name" value="Aminotran_3"/>
    <property type="match status" value="1"/>
</dbReference>
<dbReference type="InterPro" id="IPR015422">
    <property type="entry name" value="PyrdxlP-dep_Trfase_small"/>
</dbReference>
<dbReference type="InterPro" id="IPR005814">
    <property type="entry name" value="Aminotrans_3"/>
</dbReference>
<comment type="similarity">
    <text evidence="1 3">Belongs to the class-III pyridoxal-phosphate-dependent aminotransferase family.</text>
</comment>